<dbReference type="AlphaFoldDB" id="A0A2W5ABN3"/>
<dbReference type="InterPro" id="IPR001789">
    <property type="entry name" value="Sig_transdc_resp-reg_receiver"/>
</dbReference>
<feature type="modified residue" description="4-aspartylphosphate" evidence="3">
    <location>
        <position position="83"/>
    </location>
</feature>
<dbReference type="InterPro" id="IPR000792">
    <property type="entry name" value="Tscrpt_reg_LuxR_C"/>
</dbReference>
<evidence type="ECO:0000256" key="3">
    <source>
        <dbReference type="PROSITE-ProRule" id="PRU00169"/>
    </source>
</evidence>
<dbReference type="Pfam" id="PF00072">
    <property type="entry name" value="Response_reg"/>
    <property type="match status" value="1"/>
</dbReference>
<dbReference type="Pfam" id="PF00196">
    <property type="entry name" value="GerE"/>
    <property type="match status" value="1"/>
</dbReference>
<evidence type="ECO:0000256" key="2">
    <source>
        <dbReference type="ARBA" id="ARBA00023125"/>
    </source>
</evidence>
<keyword evidence="2 6" id="KW-0238">DNA-binding</keyword>
<evidence type="ECO:0000259" key="5">
    <source>
        <dbReference type="PROSITE" id="PS50110"/>
    </source>
</evidence>
<accession>A0A2W5ABN3</accession>
<dbReference type="Proteomes" id="UP000249066">
    <property type="component" value="Unassembled WGS sequence"/>
</dbReference>
<dbReference type="Gene3D" id="3.40.50.2300">
    <property type="match status" value="1"/>
</dbReference>
<keyword evidence="1 3" id="KW-0597">Phosphoprotein</keyword>
<sequence>MLQALRAFCARKVGNRGRGAPLRRKGDVLAYKVLIVDDHPMCGAALAMATRAVDSGALVEQVESLGAAEAKARDSGFDLVLLDLMLPDVAGMGGLLLLKHMLPGATLAVVSSREDPAVIRGAAGYGAKGFIPKSASMPDMIEALRKLIAGETSFPPRMLDGADDNPGAHRLAELSAAQLRVLRAIASGRQNKQIAFELGIAEPTVKSHLAAIFRKLDVTNRTQAVLLYQSLDPQPAD</sequence>
<dbReference type="InterPro" id="IPR051015">
    <property type="entry name" value="EvgA-like"/>
</dbReference>
<dbReference type="PANTHER" id="PTHR45566:SF1">
    <property type="entry name" value="HTH-TYPE TRANSCRIPTIONAL REGULATOR YHJB-RELATED"/>
    <property type="match status" value="1"/>
</dbReference>
<reference evidence="6 7" key="1">
    <citation type="submission" date="2017-08" db="EMBL/GenBank/DDBJ databases">
        <title>Infants hospitalized years apart are colonized by the same room-sourced microbial strains.</title>
        <authorList>
            <person name="Brooks B."/>
            <person name="Olm M.R."/>
            <person name="Firek B.A."/>
            <person name="Baker R."/>
            <person name="Thomas B.C."/>
            <person name="Morowitz M.J."/>
            <person name="Banfield J.F."/>
        </authorList>
    </citation>
    <scope>NUCLEOTIDE SEQUENCE [LARGE SCALE GENOMIC DNA]</scope>
    <source>
        <strain evidence="6">S2_018_000_R2_101</strain>
    </source>
</reference>
<dbReference type="SMART" id="SM00448">
    <property type="entry name" value="REC"/>
    <property type="match status" value="1"/>
</dbReference>
<evidence type="ECO:0000313" key="7">
    <source>
        <dbReference type="Proteomes" id="UP000249066"/>
    </source>
</evidence>
<dbReference type="InterPro" id="IPR011006">
    <property type="entry name" value="CheY-like_superfamily"/>
</dbReference>
<dbReference type="PROSITE" id="PS00622">
    <property type="entry name" value="HTH_LUXR_1"/>
    <property type="match status" value="1"/>
</dbReference>
<dbReference type="CDD" id="cd17535">
    <property type="entry name" value="REC_NarL-like"/>
    <property type="match status" value="1"/>
</dbReference>
<feature type="domain" description="HTH luxR-type" evidence="4">
    <location>
        <begin position="167"/>
        <end position="232"/>
    </location>
</feature>
<dbReference type="PROSITE" id="PS50110">
    <property type="entry name" value="RESPONSE_REGULATORY"/>
    <property type="match status" value="1"/>
</dbReference>
<dbReference type="PRINTS" id="PR00038">
    <property type="entry name" value="HTHLUXR"/>
</dbReference>
<dbReference type="GO" id="GO:0003677">
    <property type="term" value="F:DNA binding"/>
    <property type="evidence" value="ECO:0007669"/>
    <property type="project" value="UniProtKB-KW"/>
</dbReference>
<protein>
    <submittedName>
        <fullName evidence="6">DNA-binding response regulator</fullName>
    </submittedName>
</protein>
<gene>
    <name evidence="6" type="ORF">DI623_00645</name>
</gene>
<dbReference type="SUPFAM" id="SSF46894">
    <property type="entry name" value="C-terminal effector domain of the bipartite response regulators"/>
    <property type="match status" value="1"/>
</dbReference>
<dbReference type="PANTHER" id="PTHR45566">
    <property type="entry name" value="HTH-TYPE TRANSCRIPTIONAL REGULATOR YHJB-RELATED"/>
    <property type="match status" value="1"/>
</dbReference>
<dbReference type="SUPFAM" id="SSF52172">
    <property type="entry name" value="CheY-like"/>
    <property type="match status" value="1"/>
</dbReference>
<dbReference type="GO" id="GO:0006355">
    <property type="term" value="P:regulation of DNA-templated transcription"/>
    <property type="evidence" value="ECO:0007669"/>
    <property type="project" value="InterPro"/>
</dbReference>
<evidence type="ECO:0000313" key="6">
    <source>
        <dbReference type="EMBL" id="PZO91994.1"/>
    </source>
</evidence>
<proteinExistence type="predicted"/>
<dbReference type="SMART" id="SM00421">
    <property type="entry name" value="HTH_LUXR"/>
    <property type="match status" value="1"/>
</dbReference>
<comment type="caution">
    <text evidence="6">The sequence shown here is derived from an EMBL/GenBank/DDBJ whole genome shotgun (WGS) entry which is preliminary data.</text>
</comment>
<dbReference type="InterPro" id="IPR058245">
    <property type="entry name" value="NreC/VraR/RcsB-like_REC"/>
</dbReference>
<dbReference type="PROSITE" id="PS50043">
    <property type="entry name" value="HTH_LUXR_2"/>
    <property type="match status" value="1"/>
</dbReference>
<name>A0A2W5ABN3_9SPHN</name>
<dbReference type="EMBL" id="QFNN01000002">
    <property type="protein sequence ID" value="PZO91994.1"/>
    <property type="molecule type" value="Genomic_DNA"/>
</dbReference>
<organism evidence="6 7">
    <name type="scientific">Sphingomonas sanxanigenens</name>
    <dbReference type="NCBI Taxonomy" id="397260"/>
    <lineage>
        <taxon>Bacteria</taxon>
        <taxon>Pseudomonadati</taxon>
        <taxon>Pseudomonadota</taxon>
        <taxon>Alphaproteobacteria</taxon>
        <taxon>Sphingomonadales</taxon>
        <taxon>Sphingomonadaceae</taxon>
        <taxon>Sphingomonas</taxon>
    </lineage>
</organism>
<dbReference type="GO" id="GO:0000160">
    <property type="term" value="P:phosphorelay signal transduction system"/>
    <property type="evidence" value="ECO:0007669"/>
    <property type="project" value="InterPro"/>
</dbReference>
<evidence type="ECO:0000256" key="1">
    <source>
        <dbReference type="ARBA" id="ARBA00022553"/>
    </source>
</evidence>
<evidence type="ECO:0000259" key="4">
    <source>
        <dbReference type="PROSITE" id="PS50043"/>
    </source>
</evidence>
<dbReference type="CDD" id="cd06170">
    <property type="entry name" value="LuxR_C_like"/>
    <property type="match status" value="1"/>
</dbReference>
<dbReference type="InterPro" id="IPR016032">
    <property type="entry name" value="Sig_transdc_resp-reg_C-effctor"/>
</dbReference>
<feature type="domain" description="Response regulatory" evidence="5">
    <location>
        <begin position="32"/>
        <end position="148"/>
    </location>
</feature>